<dbReference type="RefSeq" id="XP_009011047.1">
    <property type="nucleotide sequence ID" value="XM_009012799.1"/>
</dbReference>
<dbReference type="CTD" id="20210568"/>
<organism evidence="9 10">
    <name type="scientific">Helobdella robusta</name>
    <name type="common">Californian leech</name>
    <dbReference type="NCBI Taxonomy" id="6412"/>
    <lineage>
        <taxon>Eukaryota</taxon>
        <taxon>Metazoa</taxon>
        <taxon>Spiralia</taxon>
        <taxon>Lophotrochozoa</taxon>
        <taxon>Annelida</taxon>
        <taxon>Clitellata</taxon>
        <taxon>Hirudinea</taxon>
        <taxon>Rhynchobdellida</taxon>
        <taxon>Glossiphoniidae</taxon>
        <taxon>Helobdella</taxon>
    </lineage>
</organism>
<dbReference type="GO" id="GO:0031526">
    <property type="term" value="C:brush border membrane"/>
    <property type="evidence" value="ECO:0000318"/>
    <property type="project" value="GO_Central"/>
</dbReference>
<dbReference type="Pfam" id="PF07690">
    <property type="entry name" value="MFS_1"/>
    <property type="match status" value="1"/>
</dbReference>
<dbReference type="KEGG" id="hro:HELRODRAFT_186668"/>
<proteinExistence type="predicted"/>
<feature type="transmembrane region" description="Helical" evidence="6">
    <location>
        <begin position="253"/>
        <end position="273"/>
    </location>
</feature>
<reference evidence="8 10" key="2">
    <citation type="journal article" date="2013" name="Nature">
        <title>Insights into bilaterian evolution from three spiralian genomes.</title>
        <authorList>
            <person name="Simakov O."/>
            <person name="Marletaz F."/>
            <person name="Cho S.J."/>
            <person name="Edsinger-Gonzales E."/>
            <person name="Havlak P."/>
            <person name="Hellsten U."/>
            <person name="Kuo D.H."/>
            <person name="Larsson T."/>
            <person name="Lv J."/>
            <person name="Arendt D."/>
            <person name="Savage R."/>
            <person name="Osoegawa K."/>
            <person name="de Jong P."/>
            <person name="Grimwood J."/>
            <person name="Chapman J.A."/>
            <person name="Shapiro H."/>
            <person name="Aerts A."/>
            <person name="Otillar R.P."/>
            <person name="Terry A.Y."/>
            <person name="Boore J.L."/>
            <person name="Grigoriev I.V."/>
            <person name="Lindberg D.R."/>
            <person name="Seaver E.C."/>
            <person name="Weisblat D.A."/>
            <person name="Putnam N.H."/>
            <person name="Rokhsar D.S."/>
        </authorList>
    </citation>
    <scope>NUCLEOTIDE SEQUENCE</scope>
</reference>
<protein>
    <recommendedName>
        <fullName evidence="7">Major facilitator superfamily (MFS) profile domain-containing protein</fullName>
    </recommendedName>
</protein>
<evidence type="ECO:0000313" key="10">
    <source>
        <dbReference type="Proteomes" id="UP000015101"/>
    </source>
</evidence>
<dbReference type="PANTHER" id="PTHR23504">
    <property type="entry name" value="MAJOR FACILITATOR SUPERFAMILY DOMAIN-CONTAINING PROTEIN 10"/>
    <property type="match status" value="1"/>
</dbReference>
<keyword evidence="2" id="KW-0813">Transport</keyword>
<evidence type="ECO:0000256" key="5">
    <source>
        <dbReference type="ARBA" id="ARBA00023136"/>
    </source>
</evidence>
<keyword evidence="10" id="KW-1185">Reference proteome</keyword>
<evidence type="ECO:0000256" key="3">
    <source>
        <dbReference type="ARBA" id="ARBA00022692"/>
    </source>
</evidence>
<dbReference type="eggNOG" id="KOG2615">
    <property type="taxonomic scope" value="Eukaryota"/>
</dbReference>
<dbReference type="OrthoDB" id="196650at2759"/>
<dbReference type="FunFam" id="1.20.1250.20:FF:000223">
    <property type="entry name" value="Major facilitator superfamily domain-containing protein"/>
    <property type="match status" value="1"/>
</dbReference>
<feature type="transmembrane region" description="Helical" evidence="6">
    <location>
        <begin position="405"/>
        <end position="422"/>
    </location>
</feature>
<feature type="transmembrane region" description="Helical" evidence="6">
    <location>
        <begin position="285"/>
        <end position="303"/>
    </location>
</feature>
<dbReference type="InParanoid" id="T1FP21"/>
<reference evidence="10" key="1">
    <citation type="submission" date="2012-12" db="EMBL/GenBank/DDBJ databases">
        <authorList>
            <person name="Hellsten U."/>
            <person name="Grimwood J."/>
            <person name="Chapman J.A."/>
            <person name="Shapiro H."/>
            <person name="Aerts A."/>
            <person name="Otillar R.P."/>
            <person name="Terry A.Y."/>
            <person name="Boore J.L."/>
            <person name="Simakov O."/>
            <person name="Marletaz F."/>
            <person name="Cho S.-J."/>
            <person name="Edsinger-Gonzales E."/>
            <person name="Havlak P."/>
            <person name="Kuo D.-H."/>
            <person name="Larsson T."/>
            <person name="Lv J."/>
            <person name="Arendt D."/>
            <person name="Savage R."/>
            <person name="Osoegawa K."/>
            <person name="de Jong P."/>
            <person name="Lindberg D.R."/>
            <person name="Seaver E.C."/>
            <person name="Weisblat D.A."/>
            <person name="Putnam N.H."/>
            <person name="Grigoriev I.V."/>
            <person name="Rokhsar D.S."/>
        </authorList>
    </citation>
    <scope>NUCLEOTIDE SEQUENCE</scope>
</reference>
<evidence type="ECO:0000256" key="6">
    <source>
        <dbReference type="SAM" id="Phobius"/>
    </source>
</evidence>
<feature type="transmembrane region" description="Helical" evidence="6">
    <location>
        <begin position="95"/>
        <end position="112"/>
    </location>
</feature>
<accession>T1FP21</accession>
<dbReference type="Gene3D" id="1.20.1250.20">
    <property type="entry name" value="MFS general substrate transporter like domains"/>
    <property type="match status" value="1"/>
</dbReference>
<reference evidence="9" key="3">
    <citation type="submission" date="2015-06" db="UniProtKB">
        <authorList>
            <consortium name="EnsemblMetazoa"/>
        </authorList>
    </citation>
    <scope>IDENTIFICATION</scope>
</reference>
<keyword evidence="5 6" id="KW-0472">Membrane</keyword>
<dbReference type="EMBL" id="AMQM01002743">
    <property type="status" value="NOT_ANNOTATED_CDS"/>
    <property type="molecule type" value="Genomic_DNA"/>
</dbReference>
<evidence type="ECO:0000256" key="4">
    <source>
        <dbReference type="ARBA" id="ARBA00022989"/>
    </source>
</evidence>
<comment type="subcellular location">
    <subcellularLocation>
        <location evidence="1">Membrane</location>
        <topology evidence="1">Multi-pass membrane protein</topology>
    </subcellularLocation>
</comment>
<dbReference type="PROSITE" id="PS50850">
    <property type="entry name" value="MFS"/>
    <property type="match status" value="1"/>
</dbReference>
<keyword evidence="3 6" id="KW-0812">Transmembrane</keyword>
<dbReference type="AlphaFoldDB" id="T1FP21"/>
<sequence length="427" mass="47243">MILFISLVMDLLAFTVILPLLPTILEHYETAEYDFLYDNIKAGVSGFKHLVGIPESEKWNSVLFGGIVGSMFSYLQFISSPTLGALSDVHGRRPLMIITSIVIALSYLLWAFSTSFTVFMLARIIGGISKGNVSLSTVIVGDVTSSSKRSKGMAVVGVAFSIGFLIGPLIGAWFSIRSSQDFNQFFVFPAIYAFVLASLNVLFIILFLKESLPVAKRVCGFINYSLINPFSLFNFSAVNHVSKNEKEHLKRIGLVYFMYLFIYSGLEFTLTFLTHQRFAYTSMQQGRMFLVTGLIMIIVHGTAVRKVEPGKELEMARNGILILIPSFILVGMASNQVILYLGLVLFSYASATVVSCLTSETSRIGREENKGTIMGVFRSLGALARALGPFLAAIAYWYWSPMICYMVGAFLLILPCYLLGNVKSKVN</sequence>
<dbReference type="InterPro" id="IPR036259">
    <property type="entry name" value="MFS_trans_sf"/>
</dbReference>
<dbReference type="SUPFAM" id="SSF103473">
    <property type="entry name" value="MFS general substrate transporter"/>
    <property type="match status" value="1"/>
</dbReference>
<dbReference type="OMA" id="EWYVNIS"/>
<dbReference type="STRING" id="6412.T1FP21"/>
<feature type="transmembrane region" description="Helical" evidence="6">
    <location>
        <begin position="7"/>
        <end position="25"/>
    </location>
</feature>
<dbReference type="GeneID" id="20210568"/>
<dbReference type="GO" id="GO:0022857">
    <property type="term" value="F:transmembrane transporter activity"/>
    <property type="evidence" value="ECO:0007669"/>
    <property type="project" value="InterPro"/>
</dbReference>
<evidence type="ECO:0000259" key="7">
    <source>
        <dbReference type="PROSITE" id="PS50850"/>
    </source>
</evidence>
<feature type="transmembrane region" description="Helical" evidence="6">
    <location>
        <begin position="315"/>
        <end position="332"/>
    </location>
</feature>
<dbReference type="Proteomes" id="UP000015101">
    <property type="component" value="Unassembled WGS sequence"/>
</dbReference>
<feature type="domain" description="Major facilitator superfamily (MFS) profile" evidence="7">
    <location>
        <begin position="1"/>
        <end position="427"/>
    </location>
</feature>
<gene>
    <name evidence="9" type="primary">20210568</name>
    <name evidence="8" type="ORF">HELRODRAFT_186668</name>
</gene>
<feature type="transmembrane region" description="Helical" evidence="6">
    <location>
        <begin position="152"/>
        <end position="174"/>
    </location>
</feature>
<evidence type="ECO:0000256" key="2">
    <source>
        <dbReference type="ARBA" id="ARBA00022448"/>
    </source>
</evidence>
<name>T1FP21_HELRO</name>
<dbReference type="InterPro" id="IPR011701">
    <property type="entry name" value="MFS"/>
</dbReference>
<evidence type="ECO:0000313" key="8">
    <source>
        <dbReference type="EMBL" id="ESO10778.1"/>
    </source>
</evidence>
<keyword evidence="4 6" id="KW-1133">Transmembrane helix</keyword>
<dbReference type="HOGENOM" id="CLU_001265_10_2_1"/>
<feature type="transmembrane region" description="Helical" evidence="6">
    <location>
        <begin position="186"/>
        <end position="208"/>
    </location>
</feature>
<evidence type="ECO:0000256" key="1">
    <source>
        <dbReference type="ARBA" id="ARBA00004141"/>
    </source>
</evidence>
<dbReference type="EnsemblMetazoa" id="HelroT186668">
    <property type="protein sequence ID" value="HelroP186668"/>
    <property type="gene ID" value="HelroG186668"/>
</dbReference>
<evidence type="ECO:0000313" key="9">
    <source>
        <dbReference type="EnsemblMetazoa" id="HelroP186668"/>
    </source>
</evidence>
<dbReference type="EMBL" id="KB095858">
    <property type="protein sequence ID" value="ESO10778.1"/>
    <property type="molecule type" value="Genomic_DNA"/>
</dbReference>
<feature type="transmembrane region" description="Helical" evidence="6">
    <location>
        <begin position="380"/>
        <end position="399"/>
    </location>
</feature>
<dbReference type="FunCoup" id="T1FP21">
    <property type="interactions" value="62"/>
</dbReference>
<dbReference type="InterPro" id="IPR020846">
    <property type="entry name" value="MFS_dom"/>
</dbReference>
<dbReference type="PANTHER" id="PTHR23504:SF31">
    <property type="entry name" value="MAJOR FACILITATOR SUPERFAMILY DOMAIN-CONTAINING PROTEIN 10"/>
    <property type="match status" value="1"/>
</dbReference>